<dbReference type="Pfam" id="PF01019">
    <property type="entry name" value="G_glu_transpept"/>
    <property type="match status" value="1"/>
</dbReference>
<keyword evidence="1" id="KW-1133">Transmembrane helix</keyword>
<evidence type="ECO:0000313" key="2">
    <source>
        <dbReference type="EMBL" id="RUO13481.1"/>
    </source>
</evidence>
<proteinExistence type="predicted"/>
<dbReference type="Proteomes" id="UP000268436">
    <property type="component" value="Unassembled WGS sequence"/>
</dbReference>
<dbReference type="Gene3D" id="3.60.20.40">
    <property type="match status" value="1"/>
</dbReference>
<keyword evidence="3" id="KW-1185">Reference proteome</keyword>
<feature type="transmembrane region" description="Helical" evidence="1">
    <location>
        <begin position="24"/>
        <end position="42"/>
    </location>
</feature>
<dbReference type="EMBL" id="RYER01000021">
    <property type="protein sequence ID" value="RUO13481.1"/>
    <property type="molecule type" value="Genomic_DNA"/>
</dbReference>
<sequence>MAPTIVFKAGKPYMAIGSPGGSRIIGYVAKTIVGIVTGIWISKMPSVHPIY</sequence>
<comment type="caution">
    <text evidence="2">The sequence shown here is derived from an EMBL/GenBank/DDBJ whole genome shotgun (WGS) entry which is preliminary data.</text>
</comment>
<reference evidence="2 3" key="1">
    <citation type="submission" date="2018-12" db="EMBL/GenBank/DDBJ databases">
        <title>Persistence of Moraxella catarrhalis in Chronic Obstructive Pulmonary Disease and Regulation of the Hag/MID Adhesin.</title>
        <authorList>
            <person name="Murphy T."/>
            <person name="Zhao X."/>
            <person name="Vyas G."/>
            <person name="Aluvathingal J."/>
            <person name="Nadendla S."/>
            <person name="Tallon L."/>
            <person name="Tettelin H."/>
        </authorList>
    </citation>
    <scope>NUCLEOTIDE SEQUENCE [LARGE SCALE GENOMIC DNA]</scope>
    <source>
        <strain evidence="2 3">173P27B1</strain>
    </source>
</reference>
<dbReference type="InterPro" id="IPR043137">
    <property type="entry name" value="GGT_ssub_C"/>
</dbReference>
<name>A0ABY0BI69_MORCA</name>
<keyword evidence="1" id="KW-0472">Membrane</keyword>
<evidence type="ECO:0000313" key="3">
    <source>
        <dbReference type="Proteomes" id="UP000268436"/>
    </source>
</evidence>
<gene>
    <name evidence="2" type="ORF">EJK54_0247</name>
</gene>
<evidence type="ECO:0000256" key="1">
    <source>
        <dbReference type="SAM" id="Phobius"/>
    </source>
</evidence>
<keyword evidence="1" id="KW-0812">Transmembrane</keyword>
<dbReference type="SUPFAM" id="SSF56235">
    <property type="entry name" value="N-terminal nucleophile aminohydrolases (Ntn hydrolases)"/>
    <property type="match status" value="1"/>
</dbReference>
<dbReference type="InterPro" id="IPR029055">
    <property type="entry name" value="Ntn_hydrolases_N"/>
</dbReference>
<organism evidence="2 3">
    <name type="scientific">Moraxella catarrhalis</name>
    <name type="common">Branhamella catarrhalis</name>
    <dbReference type="NCBI Taxonomy" id="480"/>
    <lineage>
        <taxon>Bacteria</taxon>
        <taxon>Pseudomonadati</taxon>
        <taxon>Pseudomonadota</taxon>
        <taxon>Gammaproteobacteria</taxon>
        <taxon>Moraxellales</taxon>
        <taxon>Moraxellaceae</taxon>
        <taxon>Moraxella</taxon>
    </lineage>
</organism>
<protein>
    <submittedName>
        <fullName evidence="2">Gamma-glutamyltranspeptidase family protein</fullName>
    </submittedName>
</protein>
<accession>A0ABY0BI69</accession>